<feature type="transmembrane region" description="Helical" evidence="3">
    <location>
        <begin position="68"/>
        <end position="90"/>
    </location>
</feature>
<feature type="compositionally biased region" description="Low complexity" evidence="2">
    <location>
        <begin position="472"/>
        <end position="484"/>
    </location>
</feature>
<keyword evidence="3" id="KW-0812">Transmembrane</keyword>
<evidence type="ECO:0000256" key="1">
    <source>
        <dbReference type="SAM" id="Coils"/>
    </source>
</evidence>
<feature type="transmembrane region" description="Helical" evidence="3">
    <location>
        <begin position="33"/>
        <end position="56"/>
    </location>
</feature>
<feature type="compositionally biased region" description="Low complexity" evidence="2">
    <location>
        <begin position="556"/>
        <end position="569"/>
    </location>
</feature>
<accession>A0A161K7A5</accession>
<keyword evidence="3" id="KW-1133">Transmembrane helix</keyword>
<gene>
    <name evidence="4" type="ORF">MGWOODY_Hyp1438</name>
</gene>
<keyword evidence="1" id="KW-0175">Coiled coil</keyword>
<organism evidence="4">
    <name type="scientific">hydrothermal vent metagenome</name>
    <dbReference type="NCBI Taxonomy" id="652676"/>
    <lineage>
        <taxon>unclassified sequences</taxon>
        <taxon>metagenomes</taxon>
        <taxon>ecological metagenomes</taxon>
    </lineage>
</organism>
<name>A0A161K7A5_9ZZZZ</name>
<feature type="compositionally biased region" description="Acidic residues" evidence="2">
    <location>
        <begin position="541"/>
        <end position="554"/>
    </location>
</feature>
<reference evidence="4" key="1">
    <citation type="submission" date="2015-10" db="EMBL/GenBank/DDBJ databases">
        <authorList>
            <person name="Gilbert D.G."/>
        </authorList>
    </citation>
    <scope>NUCLEOTIDE SEQUENCE</scope>
</reference>
<sequence length="701" mass="76058">MTEPSAARPSGRDLLVRQEASENFELARSGGSWMVVTGFVVAIFWIFGAAAMAVGLWGVDGLKELQPLVLVGGAMALVVPALLMIMAGYMGRTNRRSSASNALVMEAAVRLMAPAREAGTEGITFAEQMKQAAAEVDRAMAHALSAMKAMAGEIGDERLRLESVAYASADNARDLTERLGQERQALEGLARDLRTHMQSLNEAIPRQAQMMVSATREASEEVSRADEALARRLEAMQVAGRTLSEKLIELDALAGDAATRTETLTFAVTRVEEKLDQSRRTVDAAVRAGEIAAAAAMTTGDALKDAVSSALDGARRANNEINTSTREAAENAARALARLREAGEEAAAAIRSAEYAAKADTVRMDHKTREAASLALARDDLAKPVVPERAPEPEPKPSIIPASAHQSDEFHDDDGLHDDEAFEPMPVRNGNGQTNGFHLEDRNGHTPEMPETPVAPKPKPAPRASMDDELFDAAADALASAALTDKPDTSAQDDTWDLSRALEEKTPEPVTQPLRRRHDDTPAVTESPFDETPRRRATDLVPDESDILEPEPVDEPMPLVPVRPSSPSSGAEMGWRDIISDMSREDKPLRDREDVADELIDRLQTSGIVLPEAIRPKAKRKIAEAARRGDKERKSAILSQAGRQVERVTQRLRNDRDLMDLARDFLDMEADDALHALEQTQKTGRNASARLAAYLLLDAAL</sequence>
<feature type="coiled-coil region" evidence="1">
    <location>
        <begin position="172"/>
        <end position="203"/>
    </location>
</feature>
<feature type="region of interest" description="Disordered" evidence="2">
    <location>
        <begin position="428"/>
        <end position="574"/>
    </location>
</feature>
<evidence type="ECO:0000313" key="4">
    <source>
        <dbReference type="EMBL" id="CUS56976.1"/>
    </source>
</evidence>
<protein>
    <submittedName>
        <fullName evidence="4">Erythrocyte binding protein</fullName>
    </submittedName>
</protein>
<dbReference type="AlphaFoldDB" id="A0A161K7A5"/>
<proteinExistence type="predicted"/>
<dbReference type="EMBL" id="CZQD01000034">
    <property type="protein sequence ID" value="CUS56976.1"/>
    <property type="molecule type" value="Genomic_DNA"/>
</dbReference>
<evidence type="ECO:0000256" key="3">
    <source>
        <dbReference type="SAM" id="Phobius"/>
    </source>
</evidence>
<evidence type="ECO:0000256" key="2">
    <source>
        <dbReference type="SAM" id="MobiDB-lite"/>
    </source>
</evidence>
<feature type="region of interest" description="Disordered" evidence="2">
    <location>
        <begin position="382"/>
        <end position="412"/>
    </location>
</feature>
<keyword evidence="3" id="KW-0472">Membrane</keyword>